<evidence type="ECO:0000256" key="4">
    <source>
        <dbReference type="ARBA" id="ARBA00022679"/>
    </source>
</evidence>
<accession>A0A1U7D270</accession>
<dbReference type="Gene3D" id="2.40.440.10">
    <property type="entry name" value="L,D-transpeptidase catalytic domain-like"/>
    <property type="match status" value="1"/>
</dbReference>
<evidence type="ECO:0000256" key="1">
    <source>
        <dbReference type="ARBA" id="ARBA00004752"/>
    </source>
</evidence>
<keyword evidence="6 9" id="KW-0133">Cell shape</keyword>
<dbReference type="PANTHER" id="PTHR30582:SF24">
    <property type="entry name" value="L,D-TRANSPEPTIDASE ERFK_SRFK-RELATED"/>
    <property type="match status" value="1"/>
</dbReference>
<sequence length="236" mass="25346" precursor="true">MIALLKTRLTLVLAMALPVVLSACGVVPAAMQPGGISAETRAMYAATEYEGIEVPAIPAEYLSEEKKRQLVEYHAPYPAGSIVVDPGGKYLYHLQGDDTAMRYLVAVGAAGHSFSGRATIPVKRDWPSWTPTKNMLKRDPETYGPVASGLPGGLDNPLGARALYLYRNGRDTLYRIHGTPSPWTVGHATSSGCIRLFNQDIIHLGDEVDRGAQVIVLDKSEAGKWTADDGAEEPAA</sequence>
<keyword evidence="10" id="KW-0732">Signal</keyword>
<dbReference type="UniPathway" id="UPA00219"/>
<dbReference type="GO" id="GO:0071555">
    <property type="term" value="P:cell wall organization"/>
    <property type="evidence" value="ECO:0007669"/>
    <property type="project" value="UniProtKB-UniRule"/>
</dbReference>
<evidence type="ECO:0000256" key="9">
    <source>
        <dbReference type="PROSITE-ProRule" id="PRU01373"/>
    </source>
</evidence>
<keyword evidence="8 9" id="KW-0961">Cell wall biogenesis/degradation</keyword>
<evidence type="ECO:0000256" key="2">
    <source>
        <dbReference type="ARBA" id="ARBA00005992"/>
    </source>
</evidence>
<dbReference type="CDD" id="cd16913">
    <property type="entry name" value="YkuD_like"/>
    <property type="match status" value="1"/>
</dbReference>
<dbReference type="AlphaFoldDB" id="A0A1U7D270"/>
<comment type="pathway">
    <text evidence="1 9">Cell wall biogenesis; peptidoglycan biosynthesis.</text>
</comment>
<dbReference type="STRING" id="1229727.Ga0080559_TMP1445"/>
<dbReference type="GO" id="GO:0005576">
    <property type="term" value="C:extracellular region"/>
    <property type="evidence" value="ECO:0007669"/>
    <property type="project" value="TreeGrafter"/>
</dbReference>
<evidence type="ECO:0000256" key="10">
    <source>
        <dbReference type="SAM" id="SignalP"/>
    </source>
</evidence>
<feature type="active site" description="Proton donor/acceptor" evidence="9">
    <location>
        <position position="177"/>
    </location>
</feature>
<dbReference type="PROSITE" id="PS52029">
    <property type="entry name" value="LD_TPASE"/>
    <property type="match status" value="1"/>
</dbReference>
<evidence type="ECO:0000256" key="6">
    <source>
        <dbReference type="ARBA" id="ARBA00022960"/>
    </source>
</evidence>
<evidence type="ECO:0000256" key="7">
    <source>
        <dbReference type="ARBA" id="ARBA00022984"/>
    </source>
</evidence>
<protein>
    <recommendedName>
        <fullName evidence="11">L,D-TPase catalytic domain-containing protein</fullName>
    </recommendedName>
</protein>
<evidence type="ECO:0000313" key="13">
    <source>
        <dbReference type="Proteomes" id="UP000186559"/>
    </source>
</evidence>
<dbReference type="OrthoDB" id="9795305at2"/>
<keyword evidence="7 9" id="KW-0573">Peptidoglycan synthesis</keyword>
<dbReference type="GO" id="GO:0016757">
    <property type="term" value="F:glycosyltransferase activity"/>
    <property type="evidence" value="ECO:0007669"/>
    <property type="project" value="UniProtKB-KW"/>
</dbReference>
<dbReference type="RefSeq" id="WP_017468897.1">
    <property type="nucleotide sequence ID" value="NZ_BMEW01000003.1"/>
</dbReference>
<gene>
    <name evidence="12" type="ORF">Ga0080559_TMP1445</name>
</gene>
<feature type="active site" description="Nucleophile" evidence="9">
    <location>
        <position position="193"/>
    </location>
</feature>
<evidence type="ECO:0000256" key="5">
    <source>
        <dbReference type="ARBA" id="ARBA00022801"/>
    </source>
</evidence>
<feature type="domain" description="L,D-TPase catalytic" evidence="11">
    <location>
        <begin position="80"/>
        <end position="217"/>
    </location>
</feature>
<dbReference type="SUPFAM" id="SSF141523">
    <property type="entry name" value="L,D-transpeptidase catalytic domain-like"/>
    <property type="match status" value="1"/>
</dbReference>
<keyword evidence="5" id="KW-0378">Hydrolase</keyword>
<dbReference type="GO" id="GO:0008360">
    <property type="term" value="P:regulation of cell shape"/>
    <property type="evidence" value="ECO:0007669"/>
    <property type="project" value="UniProtKB-UniRule"/>
</dbReference>
<name>A0A1U7D270_9RHOB</name>
<keyword evidence="13" id="KW-1185">Reference proteome</keyword>
<dbReference type="KEGG" id="tpro:Ga0080559_TMP1445"/>
<dbReference type="EMBL" id="CP014796">
    <property type="protein sequence ID" value="APX22241.1"/>
    <property type="molecule type" value="Genomic_DNA"/>
</dbReference>
<feature type="chain" id="PRO_5010517549" description="L,D-TPase catalytic domain-containing protein" evidence="10">
    <location>
        <begin position="30"/>
        <end position="236"/>
    </location>
</feature>
<dbReference type="GO" id="GO:0018104">
    <property type="term" value="P:peptidoglycan-protein cross-linking"/>
    <property type="evidence" value="ECO:0007669"/>
    <property type="project" value="TreeGrafter"/>
</dbReference>
<evidence type="ECO:0000259" key="11">
    <source>
        <dbReference type="PROSITE" id="PS52029"/>
    </source>
</evidence>
<dbReference type="PANTHER" id="PTHR30582">
    <property type="entry name" value="L,D-TRANSPEPTIDASE"/>
    <property type="match status" value="1"/>
</dbReference>
<evidence type="ECO:0000313" key="12">
    <source>
        <dbReference type="EMBL" id="APX22241.1"/>
    </source>
</evidence>
<dbReference type="InterPro" id="IPR038063">
    <property type="entry name" value="Transpep_catalytic_dom"/>
</dbReference>
<dbReference type="GO" id="GO:0071972">
    <property type="term" value="F:peptidoglycan L,D-transpeptidase activity"/>
    <property type="evidence" value="ECO:0007669"/>
    <property type="project" value="TreeGrafter"/>
</dbReference>
<evidence type="ECO:0000256" key="3">
    <source>
        <dbReference type="ARBA" id="ARBA00022676"/>
    </source>
</evidence>
<keyword evidence="4" id="KW-0808">Transferase</keyword>
<dbReference type="InterPro" id="IPR005490">
    <property type="entry name" value="LD_TPept_cat_dom"/>
</dbReference>
<comment type="similarity">
    <text evidence="2">Belongs to the YkuD family.</text>
</comment>
<reference evidence="12 13" key="1">
    <citation type="submission" date="2016-03" db="EMBL/GenBank/DDBJ databases">
        <title>Deep-sea bacteria in the southern Pacific.</title>
        <authorList>
            <person name="Tang K."/>
        </authorList>
    </citation>
    <scope>NUCLEOTIDE SEQUENCE [LARGE SCALE GENOMIC DNA]</scope>
    <source>
        <strain evidence="12 13">JLT2016</strain>
    </source>
</reference>
<dbReference type="InterPro" id="IPR050979">
    <property type="entry name" value="LD-transpeptidase"/>
</dbReference>
<evidence type="ECO:0000256" key="8">
    <source>
        <dbReference type="ARBA" id="ARBA00023316"/>
    </source>
</evidence>
<proteinExistence type="inferred from homology"/>
<dbReference type="Pfam" id="PF03734">
    <property type="entry name" value="YkuD"/>
    <property type="match status" value="1"/>
</dbReference>
<dbReference type="PROSITE" id="PS51257">
    <property type="entry name" value="PROKAR_LIPOPROTEIN"/>
    <property type="match status" value="1"/>
</dbReference>
<dbReference type="Proteomes" id="UP000186559">
    <property type="component" value="Chromosome"/>
</dbReference>
<keyword evidence="3" id="KW-0328">Glycosyltransferase</keyword>
<organism evidence="12 13">
    <name type="scientific">Salipiger profundus</name>
    <dbReference type="NCBI Taxonomy" id="1229727"/>
    <lineage>
        <taxon>Bacteria</taxon>
        <taxon>Pseudomonadati</taxon>
        <taxon>Pseudomonadota</taxon>
        <taxon>Alphaproteobacteria</taxon>
        <taxon>Rhodobacterales</taxon>
        <taxon>Roseobacteraceae</taxon>
        <taxon>Salipiger</taxon>
    </lineage>
</organism>
<feature type="signal peptide" evidence="10">
    <location>
        <begin position="1"/>
        <end position="29"/>
    </location>
</feature>